<reference evidence="1" key="1">
    <citation type="journal article" date="2015" name="Nature">
        <title>Complex archaea that bridge the gap between prokaryotes and eukaryotes.</title>
        <authorList>
            <person name="Spang A."/>
            <person name="Saw J.H."/>
            <person name="Jorgensen S.L."/>
            <person name="Zaremba-Niedzwiedzka K."/>
            <person name="Martijn J."/>
            <person name="Lind A.E."/>
            <person name="van Eijk R."/>
            <person name="Schleper C."/>
            <person name="Guy L."/>
            <person name="Ettema T.J."/>
        </authorList>
    </citation>
    <scope>NUCLEOTIDE SEQUENCE</scope>
</reference>
<organism evidence="1">
    <name type="scientific">marine sediment metagenome</name>
    <dbReference type="NCBI Taxonomy" id="412755"/>
    <lineage>
        <taxon>unclassified sequences</taxon>
        <taxon>metagenomes</taxon>
        <taxon>ecological metagenomes</taxon>
    </lineage>
</organism>
<gene>
    <name evidence="1" type="ORF">LCGC14_2945750</name>
</gene>
<protein>
    <submittedName>
        <fullName evidence="1">Uncharacterized protein</fullName>
    </submittedName>
</protein>
<comment type="caution">
    <text evidence="1">The sequence shown here is derived from an EMBL/GenBank/DDBJ whole genome shotgun (WGS) entry which is preliminary data.</text>
</comment>
<sequence length="48" mass="5692">MGMGTSRLFEYHSYAKRRQAGLGTYLGNRKRESPIEEEELMELLKWTQ</sequence>
<evidence type="ECO:0000313" key="1">
    <source>
        <dbReference type="EMBL" id="KKK68270.1"/>
    </source>
</evidence>
<dbReference type="EMBL" id="LAZR01059215">
    <property type="protein sequence ID" value="KKK68270.1"/>
    <property type="molecule type" value="Genomic_DNA"/>
</dbReference>
<name>A0A0F8Y3R2_9ZZZZ</name>
<accession>A0A0F8Y3R2</accession>
<proteinExistence type="predicted"/>
<dbReference type="AlphaFoldDB" id="A0A0F8Y3R2"/>